<evidence type="ECO:0000256" key="8">
    <source>
        <dbReference type="ARBA" id="ARBA00023136"/>
    </source>
</evidence>
<comment type="caution">
    <text evidence="12">The sequence shown here is derived from an EMBL/GenBank/DDBJ whole genome shotgun (WGS) entry which is preliminary data.</text>
</comment>
<evidence type="ECO:0000313" key="12">
    <source>
        <dbReference type="EMBL" id="MDH2129610.1"/>
    </source>
</evidence>
<dbReference type="InterPro" id="IPR058978">
    <property type="entry name" value="GSDM_bact-type"/>
</dbReference>
<evidence type="ECO:0000256" key="11">
    <source>
        <dbReference type="ARBA" id="ARBA00093802"/>
    </source>
</evidence>
<keyword evidence="3" id="KW-1134">Transmembrane beta strand</keyword>
<accession>A0AA42WQ71</accession>
<reference evidence="12" key="1">
    <citation type="submission" date="2022-09" db="EMBL/GenBank/DDBJ databases">
        <title>Intensive care unit water sources are persistently colonized with multi-drug resistant bacteria and are the site of extensive horizontal gene transfer of antibiotic resistance genes.</title>
        <authorList>
            <person name="Diorio-Toth L."/>
        </authorList>
    </citation>
    <scope>NUCLEOTIDE SEQUENCE</scope>
    <source>
        <strain evidence="12">GD03659</strain>
    </source>
</reference>
<sequence>MGILPNCKDPALSALKSIGYNVVQLPRVDLHPTQLLVSSNKRLKRLGDLTSVFVPASDGPAIPAISADRPGPNIAITKTASLDIGVGLNILGGLISALGGSTLGLSLFYAKAAKIEMEYGGTLENAAELALIDQFLAGAKVSPYAKAAAQMLDADQVYVVTSTLKATTLSAAATDEKKNAVGIDVPVLSNAVGGNLKVSSAGTGSTTVKFEGKIPLVFAFQAVRLIFDKGVYRLMKLVDGGGVIAEGMGEAPLAADSDLLLSA</sequence>
<evidence type="ECO:0000256" key="6">
    <source>
        <dbReference type="ARBA" id="ARBA00022692"/>
    </source>
</evidence>
<comment type="similarity">
    <text evidence="9">Belongs to the bacterial gasdermin family.</text>
</comment>
<dbReference type="EMBL" id="JAOCKX010000001">
    <property type="protein sequence ID" value="MDH2129610.1"/>
    <property type="molecule type" value="Genomic_DNA"/>
</dbReference>
<evidence type="ECO:0000256" key="7">
    <source>
        <dbReference type="ARBA" id="ARBA00023118"/>
    </source>
</evidence>
<organism evidence="12 13">
    <name type="scientific">Sphingobium yanoikuyae</name>
    <name type="common">Sphingomonas yanoikuyae</name>
    <dbReference type="NCBI Taxonomy" id="13690"/>
    <lineage>
        <taxon>Bacteria</taxon>
        <taxon>Pseudomonadati</taxon>
        <taxon>Pseudomonadota</taxon>
        <taxon>Alphaproteobacteria</taxon>
        <taxon>Sphingomonadales</taxon>
        <taxon>Sphingomonadaceae</taxon>
        <taxon>Sphingobium</taxon>
    </lineage>
</organism>
<proteinExistence type="inferred from homology"/>
<dbReference type="Pfam" id="PF26164">
    <property type="entry name" value="Bact_GSDM"/>
    <property type="match status" value="1"/>
</dbReference>
<dbReference type="AlphaFoldDB" id="A0AA42WQ71"/>
<dbReference type="RefSeq" id="WP_066768659.1">
    <property type="nucleotide sequence ID" value="NZ_JAOCKX010000001.1"/>
</dbReference>
<keyword evidence="4" id="KW-1003">Cell membrane</keyword>
<name>A0AA42WQ71_SPHYA</name>
<evidence type="ECO:0000256" key="2">
    <source>
        <dbReference type="ARBA" id="ARBA00004651"/>
    </source>
</evidence>
<evidence type="ECO:0000256" key="3">
    <source>
        <dbReference type="ARBA" id="ARBA00022452"/>
    </source>
</evidence>
<keyword evidence="8" id="KW-0472">Membrane</keyword>
<keyword evidence="6" id="KW-0812">Transmembrane</keyword>
<comment type="subcellular location">
    <subcellularLocation>
        <location evidence="2">Cell membrane</location>
        <topology evidence="2">Multi-pass membrane protein</topology>
    </subcellularLocation>
    <subcellularLocation>
        <location evidence="1">Cytoplasm</location>
    </subcellularLocation>
</comment>
<evidence type="ECO:0000256" key="1">
    <source>
        <dbReference type="ARBA" id="ARBA00004496"/>
    </source>
</evidence>
<evidence type="ECO:0000256" key="5">
    <source>
        <dbReference type="ARBA" id="ARBA00022490"/>
    </source>
</evidence>
<evidence type="ECO:0000256" key="4">
    <source>
        <dbReference type="ARBA" id="ARBA00022475"/>
    </source>
</evidence>
<dbReference type="Proteomes" id="UP001162318">
    <property type="component" value="Unassembled WGS sequence"/>
</dbReference>
<keyword evidence="7" id="KW-0051">Antiviral defense</keyword>
<evidence type="ECO:0000256" key="9">
    <source>
        <dbReference type="ARBA" id="ARBA00093769"/>
    </source>
</evidence>
<evidence type="ECO:0000313" key="13">
    <source>
        <dbReference type="Proteomes" id="UP001162318"/>
    </source>
</evidence>
<protein>
    <recommendedName>
        <fullName evidence="10">Gasdermin bGSDM</fullName>
    </recommendedName>
    <alternativeName>
        <fullName evidence="11">Bacterial gasdermin</fullName>
    </alternativeName>
</protein>
<keyword evidence="5" id="KW-0963">Cytoplasm</keyword>
<gene>
    <name evidence="12" type="ORF">N5J77_00620</name>
</gene>
<evidence type="ECO:0000256" key="10">
    <source>
        <dbReference type="ARBA" id="ARBA00093798"/>
    </source>
</evidence>